<dbReference type="GO" id="GO:0015074">
    <property type="term" value="P:DNA integration"/>
    <property type="evidence" value="ECO:0007669"/>
    <property type="project" value="InterPro"/>
</dbReference>
<protein>
    <recommendedName>
        <fullName evidence="1">Integrase catalytic domain-containing protein</fullName>
    </recommendedName>
</protein>
<dbReference type="AlphaFoldDB" id="A0AA89AL99"/>
<evidence type="ECO:0000313" key="3">
    <source>
        <dbReference type="Proteomes" id="UP001188597"/>
    </source>
</evidence>
<dbReference type="Proteomes" id="UP001188597">
    <property type="component" value="Unassembled WGS sequence"/>
</dbReference>
<dbReference type="Pfam" id="PF00665">
    <property type="entry name" value="rve"/>
    <property type="match status" value="1"/>
</dbReference>
<dbReference type="InterPro" id="IPR012337">
    <property type="entry name" value="RNaseH-like_sf"/>
</dbReference>
<dbReference type="EMBL" id="JAVXUP010002152">
    <property type="protein sequence ID" value="KAK3005281.1"/>
    <property type="molecule type" value="Genomic_DNA"/>
</dbReference>
<dbReference type="InterPro" id="IPR001584">
    <property type="entry name" value="Integrase_cat-core"/>
</dbReference>
<name>A0AA89AL99_9ASTE</name>
<evidence type="ECO:0000313" key="2">
    <source>
        <dbReference type="EMBL" id="KAK3005281.1"/>
    </source>
</evidence>
<keyword evidence="3" id="KW-1185">Reference proteome</keyword>
<dbReference type="InterPro" id="IPR036397">
    <property type="entry name" value="RNaseH_sf"/>
</dbReference>
<accession>A0AA89AL99</accession>
<proteinExistence type="predicted"/>
<dbReference type="PANTHER" id="PTHR37984:SF5">
    <property type="entry name" value="PROTEIN NYNRIN-LIKE"/>
    <property type="match status" value="1"/>
</dbReference>
<evidence type="ECO:0000259" key="1">
    <source>
        <dbReference type="PROSITE" id="PS50994"/>
    </source>
</evidence>
<organism evidence="2 3">
    <name type="scientific">Escallonia herrerae</name>
    <dbReference type="NCBI Taxonomy" id="1293975"/>
    <lineage>
        <taxon>Eukaryota</taxon>
        <taxon>Viridiplantae</taxon>
        <taxon>Streptophyta</taxon>
        <taxon>Embryophyta</taxon>
        <taxon>Tracheophyta</taxon>
        <taxon>Spermatophyta</taxon>
        <taxon>Magnoliopsida</taxon>
        <taxon>eudicotyledons</taxon>
        <taxon>Gunneridae</taxon>
        <taxon>Pentapetalae</taxon>
        <taxon>asterids</taxon>
        <taxon>campanulids</taxon>
        <taxon>Escalloniales</taxon>
        <taxon>Escalloniaceae</taxon>
        <taxon>Escallonia</taxon>
    </lineage>
</organism>
<dbReference type="SUPFAM" id="SSF53098">
    <property type="entry name" value="Ribonuclease H-like"/>
    <property type="match status" value="1"/>
</dbReference>
<dbReference type="PANTHER" id="PTHR37984">
    <property type="entry name" value="PROTEIN CBG26694"/>
    <property type="match status" value="1"/>
</dbReference>
<feature type="domain" description="Integrase catalytic" evidence="1">
    <location>
        <begin position="1"/>
        <end position="150"/>
    </location>
</feature>
<dbReference type="Gene3D" id="3.30.420.10">
    <property type="entry name" value="Ribonuclease H-like superfamily/Ribonuclease H"/>
    <property type="match status" value="1"/>
</dbReference>
<comment type="caution">
    <text evidence="2">The sequence shown here is derived from an EMBL/GenBank/DDBJ whole genome shotgun (WGS) entry which is preliminary data.</text>
</comment>
<dbReference type="PROSITE" id="PS50994">
    <property type="entry name" value="INTEGRASE"/>
    <property type="match status" value="1"/>
</dbReference>
<reference evidence="2" key="1">
    <citation type="submission" date="2022-12" db="EMBL/GenBank/DDBJ databases">
        <title>Draft genome assemblies for two species of Escallonia (Escalloniales).</title>
        <authorList>
            <person name="Chanderbali A."/>
            <person name="Dervinis C."/>
            <person name="Anghel I."/>
            <person name="Soltis D."/>
            <person name="Soltis P."/>
            <person name="Zapata F."/>
        </authorList>
    </citation>
    <scope>NUCLEOTIDE SEQUENCE</scope>
    <source>
        <strain evidence="2">UCBG64.0493</strain>
        <tissue evidence="2">Leaf</tissue>
    </source>
</reference>
<gene>
    <name evidence="2" type="ORF">RJ639_017549</name>
</gene>
<dbReference type="InterPro" id="IPR050951">
    <property type="entry name" value="Retrovirus_Pol_polyprotein"/>
</dbReference>
<dbReference type="GO" id="GO:0003676">
    <property type="term" value="F:nucleic acid binding"/>
    <property type="evidence" value="ECO:0007669"/>
    <property type="project" value="InterPro"/>
</dbReference>
<sequence>MDLLGPFPVASGQRRFVIVAIDYFTKWTEAESLATITSVKCEDYFWKKRGLRFGVPKALVVDNRKQFDNSNFQNFCTNLSINLRFTSVVHPQSNGQTENMNRNILQKLKKKLDEAKGVWVDELLQQSVETQAKEKWAAARERNSSEEAAV</sequence>